<reference evidence="1 2" key="1">
    <citation type="submission" date="2019-08" db="EMBL/GenBank/DDBJ databases">
        <authorList>
            <person name="Herpell B J."/>
        </authorList>
    </citation>
    <scope>NUCLEOTIDE SEQUENCE [LARGE SCALE GENOMIC DNA]</scope>
    <source>
        <strain evidence="2">Msb3</strain>
    </source>
</reference>
<gene>
    <name evidence="1" type="ORF">PDMSB3_0079</name>
</gene>
<dbReference type="InterPro" id="IPR008966">
    <property type="entry name" value="Adhesion_dom_sf"/>
</dbReference>
<dbReference type="Gene3D" id="2.60.40.1090">
    <property type="entry name" value="Fimbrial-type adhesion domain"/>
    <property type="match status" value="1"/>
</dbReference>
<dbReference type="KEGG" id="pdio:PDMSB3_0079.1"/>
<dbReference type="InterPro" id="IPR036937">
    <property type="entry name" value="Adhesion_dom_fimbrial_sf"/>
</dbReference>
<protein>
    <submittedName>
        <fullName evidence="1">Uncharacterized protein</fullName>
    </submittedName>
</protein>
<keyword evidence="2" id="KW-1185">Reference proteome</keyword>
<accession>A0A5Q4YWY6</accession>
<name>A0A5Q4YWY6_9BURK</name>
<dbReference type="EMBL" id="LR699554">
    <property type="protein sequence ID" value="VVD31382.1"/>
    <property type="molecule type" value="Genomic_DNA"/>
</dbReference>
<dbReference type="Proteomes" id="UP000325811">
    <property type="component" value="Chromosome II"/>
</dbReference>
<proteinExistence type="predicted"/>
<dbReference type="SUPFAM" id="SSF49401">
    <property type="entry name" value="Bacterial adhesins"/>
    <property type="match status" value="1"/>
</dbReference>
<dbReference type="AlphaFoldDB" id="A0A5Q4YWY6"/>
<sequence length="97" mass="10313">MLPAVPGKQIRRAIKCLRSSSVHNDPVVLTDNTDPFNRSNVLTPAADSTAKGIGLQILNNKGALVSFGSDSSEPFTTNQWLIGASPDGRLQVPLTVQ</sequence>
<organism evidence="1 2">
    <name type="scientific">Paraburkholderia dioscoreae</name>
    <dbReference type="NCBI Taxonomy" id="2604047"/>
    <lineage>
        <taxon>Bacteria</taxon>
        <taxon>Pseudomonadati</taxon>
        <taxon>Pseudomonadota</taxon>
        <taxon>Betaproteobacteria</taxon>
        <taxon>Burkholderiales</taxon>
        <taxon>Burkholderiaceae</taxon>
        <taxon>Paraburkholderia</taxon>
    </lineage>
</organism>
<dbReference type="GO" id="GO:0009289">
    <property type="term" value="C:pilus"/>
    <property type="evidence" value="ECO:0007669"/>
    <property type="project" value="InterPro"/>
</dbReference>
<evidence type="ECO:0000313" key="1">
    <source>
        <dbReference type="EMBL" id="VVD31382.1"/>
    </source>
</evidence>
<evidence type="ECO:0000313" key="2">
    <source>
        <dbReference type="Proteomes" id="UP000325811"/>
    </source>
</evidence>
<dbReference type="GO" id="GO:0007155">
    <property type="term" value="P:cell adhesion"/>
    <property type="evidence" value="ECO:0007669"/>
    <property type="project" value="InterPro"/>
</dbReference>